<keyword evidence="1" id="KW-0805">Transcription regulation</keyword>
<dbReference type="InterPro" id="IPR001845">
    <property type="entry name" value="HTH_ArsR_DNA-bd_dom"/>
</dbReference>
<feature type="domain" description="HTH arsR-type" evidence="4">
    <location>
        <begin position="244"/>
        <end position="319"/>
    </location>
</feature>
<dbReference type="eggNOG" id="COG0640">
    <property type="taxonomic scope" value="Bacteria"/>
</dbReference>
<accession>A0A0A0JRV3</accession>
<evidence type="ECO:0000313" key="5">
    <source>
        <dbReference type="EMBL" id="KGN40170.1"/>
    </source>
</evidence>
<dbReference type="InterPro" id="IPR051011">
    <property type="entry name" value="Metal_resp_trans_reg"/>
</dbReference>
<evidence type="ECO:0000259" key="4">
    <source>
        <dbReference type="SMART" id="SM00418"/>
    </source>
</evidence>
<dbReference type="GO" id="GO:0003700">
    <property type="term" value="F:DNA-binding transcription factor activity"/>
    <property type="evidence" value="ECO:0007669"/>
    <property type="project" value="InterPro"/>
</dbReference>
<dbReference type="InterPro" id="IPR036388">
    <property type="entry name" value="WH-like_DNA-bd_sf"/>
</dbReference>
<comment type="caution">
    <text evidence="5">The sequence shown here is derived from an EMBL/GenBank/DDBJ whole genome shotgun (WGS) entry which is preliminary data.</text>
</comment>
<proteinExistence type="predicted"/>
<dbReference type="InterPro" id="IPR011991">
    <property type="entry name" value="ArsR-like_HTH"/>
</dbReference>
<sequence>MVSYRITERDLTTATFGVSVLNETTLSLRALWRPGVYPHMAPWRRAIEPRLTQVDLEMLLALVAPDYSTPEFLNPRPVVSMTDFGDELATVAHTPSRVVDRDLDDLYPSGRPAALTGPSVRVLERIVAALDDYWRTCVRPWWSPMNANLWGDITMRAVTSTRIGLRPMLEQLSPALTFDEHEIHAWNPSGPHFDADARDRGLVFVPTHFTPHASYPFNADAPPYILYPALGRGRLDLPPSAPERAAKLLGATRATLLTTLSEPMSSTTVASRRGISVSAANQQLRWLRDVGLVTTIRDGRSLLYFRTSAAEAVIGDLGPPT</sequence>
<dbReference type="PANTHER" id="PTHR43132:SF6">
    <property type="entry name" value="HTH-TYPE TRANSCRIPTIONAL REPRESSOR CZRA"/>
    <property type="match status" value="1"/>
</dbReference>
<evidence type="ECO:0000313" key="6">
    <source>
        <dbReference type="Proteomes" id="UP000030013"/>
    </source>
</evidence>
<dbReference type="Gene3D" id="1.10.10.10">
    <property type="entry name" value="Winged helix-like DNA-binding domain superfamily/Winged helix DNA-binding domain"/>
    <property type="match status" value="1"/>
</dbReference>
<keyword evidence="2" id="KW-0238">DNA-binding</keyword>
<dbReference type="AlphaFoldDB" id="A0A0A0JRV3"/>
<dbReference type="GO" id="GO:0003677">
    <property type="term" value="F:DNA binding"/>
    <property type="evidence" value="ECO:0007669"/>
    <property type="project" value="UniProtKB-KW"/>
</dbReference>
<evidence type="ECO:0000256" key="3">
    <source>
        <dbReference type="ARBA" id="ARBA00023163"/>
    </source>
</evidence>
<dbReference type="OrthoDB" id="3460651at2"/>
<evidence type="ECO:0000256" key="2">
    <source>
        <dbReference type="ARBA" id="ARBA00023125"/>
    </source>
</evidence>
<dbReference type="CDD" id="cd00090">
    <property type="entry name" value="HTH_ARSR"/>
    <property type="match status" value="1"/>
</dbReference>
<keyword evidence="6" id="KW-1185">Reference proteome</keyword>
<dbReference type="STRING" id="1385519.N801_13155"/>
<dbReference type="PANTHER" id="PTHR43132">
    <property type="entry name" value="ARSENICAL RESISTANCE OPERON REPRESSOR ARSR-RELATED"/>
    <property type="match status" value="1"/>
</dbReference>
<dbReference type="SUPFAM" id="SSF46785">
    <property type="entry name" value="Winged helix' DNA-binding domain"/>
    <property type="match status" value="1"/>
</dbReference>
<reference evidence="5 6" key="1">
    <citation type="submission" date="2013-08" db="EMBL/GenBank/DDBJ databases">
        <title>The genome sequence of Knoellia aerolata.</title>
        <authorList>
            <person name="Zhu W."/>
            <person name="Wang G."/>
        </authorList>
    </citation>
    <scope>NUCLEOTIDE SEQUENCE [LARGE SCALE GENOMIC DNA]</scope>
    <source>
        <strain evidence="5 6">DSM 18566</strain>
    </source>
</reference>
<organism evidence="5 6">
    <name type="scientific">Knoellia aerolata DSM 18566</name>
    <dbReference type="NCBI Taxonomy" id="1385519"/>
    <lineage>
        <taxon>Bacteria</taxon>
        <taxon>Bacillati</taxon>
        <taxon>Actinomycetota</taxon>
        <taxon>Actinomycetes</taxon>
        <taxon>Micrococcales</taxon>
        <taxon>Intrasporangiaceae</taxon>
        <taxon>Knoellia</taxon>
    </lineage>
</organism>
<evidence type="ECO:0000256" key="1">
    <source>
        <dbReference type="ARBA" id="ARBA00023015"/>
    </source>
</evidence>
<dbReference type="InterPro" id="IPR036390">
    <property type="entry name" value="WH_DNA-bd_sf"/>
</dbReference>
<dbReference type="RefSeq" id="WP_035939540.1">
    <property type="nucleotide sequence ID" value="NZ_AVPL01000051.1"/>
</dbReference>
<dbReference type="EMBL" id="AVPL01000051">
    <property type="protein sequence ID" value="KGN40170.1"/>
    <property type="molecule type" value="Genomic_DNA"/>
</dbReference>
<dbReference type="SMART" id="SM00418">
    <property type="entry name" value="HTH_ARSR"/>
    <property type="match status" value="1"/>
</dbReference>
<gene>
    <name evidence="5" type="ORF">N801_13155</name>
</gene>
<protein>
    <recommendedName>
        <fullName evidence="4">HTH arsR-type domain-containing protein</fullName>
    </recommendedName>
</protein>
<dbReference type="Proteomes" id="UP000030013">
    <property type="component" value="Unassembled WGS sequence"/>
</dbReference>
<keyword evidence="3" id="KW-0804">Transcription</keyword>
<name>A0A0A0JRV3_9MICO</name>